<organism evidence="2 3">
    <name type="scientific">Dehalogenimonas alkenigignens</name>
    <dbReference type="NCBI Taxonomy" id="1217799"/>
    <lineage>
        <taxon>Bacteria</taxon>
        <taxon>Bacillati</taxon>
        <taxon>Chloroflexota</taxon>
        <taxon>Dehalococcoidia</taxon>
        <taxon>Dehalococcoidales</taxon>
        <taxon>Dehalococcoidaceae</taxon>
        <taxon>Dehalogenimonas</taxon>
    </lineage>
</organism>
<feature type="region of interest" description="Disordered" evidence="1">
    <location>
        <begin position="151"/>
        <end position="178"/>
    </location>
</feature>
<protein>
    <submittedName>
        <fullName evidence="2">Uncharacterized protein</fullName>
    </submittedName>
</protein>
<gene>
    <name evidence="2" type="ORF">DEALK_16180</name>
</gene>
<dbReference type="PATRIC" id="fig|1217799.6.peg.1667"/>
<evidence type="ECO:0000256" key="1">
    <source>
        <dbReference type="SAM" id="MobiDB-lite"/>
    </source>
</evidence>
<keyword evidence="3" id="KW-1185">Reference proteome</keyword>
<sequence>MNMPVSKTLPPYVSYRTFWNFLDGLKSAVPARIDRSFWGDKLSGSTGGQLIAALKYLKLIDAGGVPTLRLRQIVFAKGPQRSDLLRQLAMEAYPFFLTSLDPASATYSQLEEKLRENFQITSDVGRKCIKFYIGLAGDAAINLAPFVTKKSKSNYSSGAGRKNRRTAAKPADSLEIQPTPTAALPHSNIVVNEATAPLFLPSPSISQMLLAKFPDFDPAWSDEVKLRWFQAFDELLQKVPGAKR</sequence>
<reference evidence="2 3" key="1">
    <citation type="submission" date="2015-06" db="EMBL/GenBank/DDBJ databases">
        <title>Genome sequence of the organohalide-respiring Dehalogenimonas alkenigignens type strain (IP3-3T).</title>
        <authorList>
            <person name="Key T.A."/>
            <person name="Richmond D.P."/>
            <person name="Bowman K.S."/>
            <person name="Cho Y.-J."/>
            <person name="Chun J."/>
            <person name="da Costa M.S."/>
            <person name="Rainey F.A."/>
            <person name="Moe W.M."/>
        </authorList>
    </citation>
    <scope>NUCLEOTIDE SEQUENCE [LARGE SCALE GENOMIC DNA]</scope>
    <source>
        <strain evidence="2 3">IP3-3</strain>
    </source>
</reference>
<dbReference type="AlphaFoldDB" id="A0A0W0GJS8"/>
<proteinExistence type="predicted"/>
<comment type="caution">
    <text evidence="2">The sequence shown here is derived from an EMBL/GenBank/DDBJ whole genome shotgun (WGS) entry which is preliminary data.</text>
</comment>
<dbReference type="Proteomes" id="UP000053947">
    <property type="component" value="Unassembled WGS sequence"/>
</dbReference>
<dbReference type="RefSeq" id="WP_058439707.1">
    <property type="nucleotide sequence ID" value="NZ_KQ758903.1"/>
</dbReference>
<name>A0A0W0GJS8_9CHLR</name>
<dbReference type="OrthoDB" id="165598at2"/>
<dbReference type="STRING" id="1217799.DEALK_16180"/>
<dbReference type="EMBL" id="LFDV01000002">
    <property type="protein sequence ID" value="KTB48771.1"/>
    <property type="molecule type" value="Genomic_DNA"/>
</dbReference>
<evidence type="ECO:0000313" key="2">
    <source>
        <dbReference type="EMBL" id="KTB48771.1"/>
    </source>
</evidence>
<evidence type="ECO:0000313" key="3">
    <source>
        <dbReference type="Proteomes" id="UP000053947"/>
    </source>
</evidence>
<accession>A0A0W0GJS8</accession>